<dbReference type="GO" id="GO:0043190">
    <property type="term" value="C:ATP-binding cassette (ABC) transporter complex"/>
    <property type="evidence" value="ECO:0007669"/>
    <property type="project" value="InterPro"/>
</dbReference>
<evidence type="ECO:0000256" key="1">
    <source>
        <dbReference type="ARBA" id="ARBA00004196"/>
    </source>
</evidence>
<dbReference type="InterPro" id="IPR000914">
    <property type="entry name" value="SBP_5_dom"/>
</dbReference>
<evidence type="ECO:0000259" key="7">
    <source>
        <dbReference type="Pfam" id="PF00496"/>
    </source>
</evidence>
<dbReference type="InterPro" id="IPR030678">
    <property type="entry name" value="Peptide/Ni-bd"/>
</dbReference>
<dbReference type="Proteomes" id="UP000288669">
    <property type="component" value="Unassembled WGS sequence"/>
</dbReference>
<comment type="similarity">
    <text evidence="2">Belongs to the bacterial solute-binding protein 5 family.</text>
</comment>
<evidence type="ECO:0000256" key="6">
    <source>
        <dbReference type="SAM" id="SignalP"/>
    </source>
</evidence>
<proteinExistence type="inferred from homology"/>
<evidence type="ECO:0000256" key="2">
    <source>
        <dbReference type="ARBA" id="ARBA00005695"/>
    </source>
</evidence>
<sequence>MKRKIGFFTALLAILSIMVGCGQTNSTTKESTTAKSKLAKTQEISVSLPAELTTLDTTQTMDKNTFTIVQHLFEGLYRLDKNSTPVPGIADKVDISKDGLNYDFHIRSDAKWSNGESITAEDFVYAWKKLVNPENGAANAYLLDNVKNSKEIRLGKKDISELGISAPSKTEFKVVLSQPQPSFLTLISIGWLAPQQQKYVEAQGKNYGVDSEHLLYSGPFTLENWKQASDSWTLKKNKAYYDASKVKLTKIDGTTIKEENTGIDLFHTNKLDLQKISGQFVPQYASENSFVTHTDIANYFIDFNKKAGTPLANQALRKAIAYSIDKEALSTNVLNDGSKPLNGLIPAKLASNAQTKEDFRTYSGTYMKYNKNKAKSEWKKAQANLGKNISLTLLVADDDNSKKVAEFIQSQIQENLEGLKIEISTQPKNNVNQSRRDKNYELSLSGWIAGDNDLSMYFILYESASAYNYGSYNNSEYDKLVTAAKTTDANDSNKQFEDYKKAEKILIEEDAAQVPLYQSASNYLINSNIKGIEYHLYGDYFNFREAYLRGN</sequence>
<gene>
    <name evidence="8" type="ORF">CBF30_01395</name>
</gene>
<dbReference type="PANTHER" id="PTHR30290">
    <property type="entry name" value="PERIPLASMIC BINDING COMPONENT OF ABC TRANSPORTER"/>
    <property type="match status" value="1"/>
</dbReference>
<dbReference type="AlphaFoldDB" id="A0A430AII3"/>
<keyword evidence="4 6" id="KW-0732">Signal</keyword>
<dbReference type="EMBL" id="NGJZ01000001">
    <property type="protein sequence ID" value="RSU07922.1"/>
    <property type="molecule type" value="Genomic_DNA"/>
</dbReference>
<dbReference type="Gene3D" id="3.90.76.10">
    <property type="entry name" value="Dipeptide-binding Protein, Domain 1"/>
    <property type="match status" value="1"/>
</dbReference>
<dbReference type="GO" id="GO:0015833">
    <property type="term" value="P:peptide transport"/>
    <property type="evidence" value="ECO:0007669"/>
    <property type="project" value="UniProtKB-KW"/>
</dbReference>
<dbReference type="RefSeq" id="WP_126822016.1">
    <property type="nucleotide sequence ID" value="NZ_JBHLWU010000001.1"/>
</dbReference>
<feature type="signal peptide" evidence="6">
    <location>
        <begin position="1"/>
        <end position="22"/>
    </location>
</feature>
<dbReference type="Pfam" id="PF00496">
    <property type="entry name" value="SBP_bac_5"/>
    <property type="match status" value="1"/>
</dbReference>
<dbReference type="CDD" id="cd08504">
    <property type="entry name" value="PBP2_OppA"/>
    <property type="match status" value="1"/>
</dbReference>
<comment type="subcellular location">
    <subcellularLocation>
        <location evidence="1">Cell envelope</location>
    </subcellularLocation>
</comment>
<dbReference type="Gene3D" id="3.40.190.10">
    <property type="entry name" value="Periplasmic binding protein-like II"/>
    <property type="match status" value="1"/>
</dbReference>
<dbReference type="GO" id="GO:1904680">
    <property type="term" value="F:peptide transmembrane transporter activity"/>
    <property type="evidence" value="ECO:0007669"/>
    <property type="project" value="TreeGrafter"/>
</dbReference>
<dbReference type="PIRSF" id="PIRSF002741">
    <property type="entry name" value="MppA"/>
    <property type="match status" value="1"/>
</dbReference>
<dbReference type="Gene3D" id="3.10.105.10">
    <property type="entry name" value="Dipeptide-binding Protein, Domain 3"/>
    <property type="match status" value="1"/>
</dbReference>
<keyword evidence="5" id="KW-0571">Peptide transport</keyword>
<protein>
    <submittedName>
        <fullName evidence="8">Peptide ABC transporter substrate-binding protein</fullName>
    </submittedName>
</protein>
<dbReference type="FunFam" id="3.10.105.10:FF:000001">
    <property type="entry name" value="Oligopeptide ABC transporter, oligopeptide-binding protein"/>
    <property type="match status" value="1"/>
</dbReference>
<dbReference type="GO" id="GO:0030288">
    <property type="term" value="C:outer membrane-bounded periplasmic space"/>
    <property type="evidence" value="ECO:0007669"/>
    <property type="project" value="UniProtKB-ARBA"/>
</dbReference>
<evidence type="ECO:0000313" key="8">
    <source>
        <dbReference type="EMBL" id="RSU07922.1"/>
    </source>
</evidence>
<keyword evidence="9" id="KW-1185">Reference proteome</keyword>
<feature type="domain" description="Solute-binding protein family 5" evidence="7">
    <location>
        <begin position="84"/>
        <end position="466"/>
    </location>
</feature>
<dbReference type="SUPFAM" id="SSF53850">
    <property type="entry name" value="Periplasmic binding protein-like II"/>
    <property type="match status" value="1"/>
</dbReference>
<keyword evidence="3" id="KW-0813">Transport</keyword>
<accession>A0A430AII3</accession>
<dbReference type="OrthoDB" id="2255988at2"/>
<name>A0A430AII3_9ENTE</name>
<comment type="caution">
    <text evidence="8">The sequence shown here is derived from an EMBL/GenBank/DDBJ whole genome shotgun (WGS) entry which is preliminary data.</text>
</comment>
<evidence type="ECO:0000313" key="9">
    <source>
        <dbReference type="Proteomes" id="UP000288669"/>
    </source>
</evidence>
<evidence type="ECO:0000256" key="3">
    <source>
        <dbReference type="ARBA" id="ARBA00022448"/>
    </source>
</evidence>
<dbReference type="InterPro" id="IPR039424">
    <property type="entry name" value="SBP_5"/>
</dbReference>
<dbReference type="PROSITE" id="PS51257">
    <property type="entry name" value="PROKAR_LIPOPROTEIN"/>
    <property type="match status" value="1"/>
</dbReference>
<reference evidence="8 9" key="1">
    <citation type="submission" date="2017-05" db="EMBL/GenBank/DDBJ databases">
        <title>Vagococcus spp. assemblies.</title>
        <authorList>
            <person name="Gulvik C.A."/>
        </authorList>
    </citation>
    <scope>NUCLEOTIDE SEQUENCE [LARGE SCALE GENOMIC DNA]</scope>
    <source>
        <strain evidence="8 9">DSM 24756</strain>
    </source>
</reference>
<keyword evidence="5" id="KW-0653">Protein transport</keyword>
<organism evidence="8 9">
    <name type="scientific">Vagococcus entomophilus</name>
    <dbReference type="NCBI Taxonomy" id="1160095"/>
    <lineage>
        <taxon>Bacteria</taxon>
        <taxon>Bacillati</taxon>
        <taxon>Bacillota</taxon>
        <taxon>Bacilli</taxon>
        <taxon>Lactobacillales</taxon>
        <taxon>Enterococcaceae</taxon>
        <taxon>Vagococcus</taxon>
    </lineage>
</organism>
<evidence type="ECO:0000256" key="5">
    <source>
        <dbReference type="ARBA" id="ARBA00022856"/>
    </source>
</evidence>
<dbReference type="PANTHER" id="PTHR30290:SF10">
    <property type="entry name" value="PERIPLASMIC OLIGOPEPTIDE-BINDING PROTEIN-RELATED"/>
    <property type="match status" value="1"/>
</dbReference>
<dbReference type="FunFam" id="3.90.76.10:FF:000001">
    <property type="entry name" value="Oligopeptide ABC transporter substrate-binding protein"/>
    <property type="match status" value="1"/>
</dbReference>
<evidence type="ECO:0000256" key="4">
    <source>
        <dbReference type="ARBA" id="ARBA00022729"/>
    </source>
</evidence>
<feature type="chain" id="PRO_5039091737" evidence="6">
    <location>
        <begin position="23"/>
        <end position="551"/>
    </location>
</feature>